<keyword evidence="5 6" id="KW-0949">S-adenosyl-L-methionine</keyword>
<comment type="similarity">
    <text evidence="2 6">Belongs to the UPF0677 family.</text>
</comment>
<dbReference type="PANTHER" id="PTHR43619">
    <property type="entry name" value="S-ADENOSYL-L-METHIONINE-DEPENDENT METHYLTRANSFERASE YKTD-RELATED"/>
    <property type="match status" value="1"/>
</dbReference>
<evidence type="ECO:0000256" key="1">
    <source>
        <dbReference type="ARBA" id="ARBA00003907"/>
    </source>
</evidence>
<reference evidence="7 8" key="1">
    <citation type="submission" date="2016-11" db="EMBL/GenBank/DDBJ databases">
        <authorList>
            <person name="Jaros S."/>
            <person name="Januszkiewicz K."/>
            <person name="Wedrychowicz H."/>
        </authorList>
    </citation>
    <scope>NUCLEOTIDE SEQUENCE [LARGE SCALE GENOMIC DNA]</scope>
    <source>
        <strain evidence="7 8">CGMCC 4.2025</strain>
    </source>
</reference>
<dbReference type="OrthoDB" id="9806164at2"/>
<dbReference type="EC" id="2.1.1.-" evidence="6"/>
<sequence>MRSGLARTAIEVAQVRAKESAREDRLFDDQFAGIFLRTALGDEPEAEEQTPELAAWKAVIEFNVVIRTRFFDDYLTESAAAGCRQVVILGAGLDVRAYRLEWPPETRVFEVDLAEVLEFKQEVLDAEGAKPGCIRVPVPADLRESWQDDLKAAGYDPTVRTAWLVEGLLIYLTAQEAAALLETIGALSPAGSRITFEHANTGRASAATEAKAVPALAKLNELVKGGLGDQTLEWLAEHGWDPALHDRAEAAAGYGRPVTGRPNGGLATAVRTA</sequence>
<evidence type="ECO:0000256" key="4">
    <source>
        <dbReference type="ARBA" id="ARBA00022679"/>
    </source>
</evidence>
<dbReference type="PANTHER" id="PTHR43619:SF2">
    <property type="entry name" value="S-ADENOSYL-L-METHIONINE-DEPENDENT METHYLTRANSFERASES SUPERFAMILY PROTEIN"/>
    <property type="match status" value="1"/>
</dbReference>
<protein>
    <recommendedName>
        <fullName evidence="6">S-adenosyl-L-methionine-dependent methyltransferase</fullName>
        <ecNumber evidence="6">2.1.1.-</ecNumber>
    </recommendedName>
</protein>
<dbReference type="InterPro" id="IPR011610">
    <property type="entry name" value="SAM_mthyl_Trfase_ML2640-like"/>
</dbReference>
<dbReference type="Pfam" id="PF04072">
    <property type="entry name" value="LCM"/>
    <property type="match status" value="1"/>
</dbReference>
<keyword evidence="4 7" id="KW-0808">Transferase</keyword>
<dbReference type="InterPro" id="IPR029063">
    <property type="entry name" value="SAM-dependent_MTases_sf"/>
</dbReference>
<dbReference type="EMBL" id="FRBI01000008">
    <property type="protein sequence ID" value="SHM05717.1"/>
    <property type="molecule type" value="Genomic_DNA"/>
</dbReference>
<gene>
    <name evidence="7" type="ORF">SAMN05216499_10813</name>
</gene>
<accession>A0A1M7FPY1</accession>
<name>A0A1M7FPY1_9ACTN</name>
<dbReference type="Proteomes" id="UP000184111">
    <property type="component" value="Unassembled WGS sequence"/>
</dbReference>
<dbReference type="STRING" id="310782.SAMN05216499_10813"/>
<evidence type="ECO:0000313" key="7">
    <source>
        <dbReference type="EMBL" id="SHM05717.1"/>
    </source>
</evidence>
<evidence type="ECO:0000313" key="8">
    <source>
        <dbReference type="Proteomes" id="UP000184111"/>
    </source>
</evidence>
<dbReference type="NCBIfam" id="TIGR00027">
    <property type="entry name" value="mthyl_TIGR00027"/>
    <property type="match status" value="1"/>
</dbReference>
<dbReference type="InterPro" id="IPR007213">
    <property type="entry name" value="Ppm1/Ppm2/Tcmp"/>
</dbReference>
<evidence type="ECO:0000256" key="6">
    <source>
        <dbReference type="RuleBase" id="RU362030"/>
    </source>
</evidence>
<evidence type="ECO:0000256" key="3">
    <source>
        <dbReference type="ARBA" id="ARBA00022603"/>
    </source>
</evidence>
<evidence type="ECO:0000256" key="5">
    <source>
        <dbReference type="ARBA" id="ARBA00022691"/>
    </source>
</evidence>
<evidence type="ECO:0000256" key="2">
    <source>
        <dbReference type="ARBA" id="ARBA00008138"/>
    </source>
</evidence>
<dbReference type="RefSeq" id="WP_073498110.1">
    <property type="nucleotide sequence ID" value="NZ_FRBI01000008.1"/>
</dbReference>
<dbReference type="GO" id="GO:0008168">
    <property type="term" value="F:methyltransferase activity"/>
    <property type="evidence" value="ECO:0007669"/>
    <property type="project" value="UniProtKB-UniRule"/>
</dbReference>
<dbReference type="GO" id="GO:0032259">
    <property type="term" value="P:methylation"/>
    <property type="evidence" value="ECO:0007669"/>
    <property type="project" value="UniProtKB-KW"/>
</dbReference>
<dbReference type="AlphaFoldDB" id="A0A1M7FPY1"/>
<dbReference type="SUPFAM" id="SSF53335">
    <property type="entry name" value="S-adenosyl-L-methionine-dependent methyltransferases"/>
    <property type="match status" value="1"/>
</dbReference>
<comment type="function">
    <text evidence="1 6">Exhibits S-adenosyl-L-methionine-dependent methyltransferase activity.</text>
</comment>
<proteinExistence type="inferred from homology"/>
<organism evidence="7 8">
    <name type="scientific">Actinacidiphila paucisporea</name>
    <dbReference type="NCBI Taxonomy" id="310782"/>
    <lineage>
        <taxon>Bacteria</taxon>
        <taxon>Bacillati</taxon>
        <taxon>Actinomycetota</taxon>
        <taxon>Actinomycetes</taxon>
        <taxon>Kitasatosporales</taxon>
        <taxon>Streptomycetaceae</taxon>
        <taxon>Actinacidiphila</taxon>
    </lineage>
</organism>
<dbReference type="Gene3D" id="3.40.50.150">
    <property type="entry name" value="Vaccinia Virus protein VP39"/>
    <property type="match status" value="1"/>
</dbReference>
<keyword evidence="3 6" id="KW-0489">Methyltransferase</keyword>
<keyword evidence="8" id="KW-1185">Reference proteome</keyword>